<feature type="domain" description="AB hydrolase-1" evidence="1">
    <location>
        <begin position="7"/>
        <end position="279"/>
    </location>
</feature>
<evidence type="ECO:0000313" key="3">
    <source>
        <dbReference type="Proteomes" id="UP000198211"/>
    </source>
</evidence>
<dbReference type="InterPro" id="IPR029058">
    <property type="entry name" value="AB_hydrolase_fold"/>
</dbReference>
<evidence type="ECO:0000313" key="2">
    <source>
        <dbReference type="EMBL" id="OWY93658.1"/>
    </source>
</evidence>
<proteinExistence type="predicted"/>
<organism evidence="2 3">
    <name type="scientific">Phytophthora megakarya</name>
    <dbReference type="NCBI Taxonomy" id="4795"/>
    <lineage>
        <taxon>Eukaryota</taxon>
        <taxon>Sar</taxon>
        <taxon>Stramenopiles</taxon>
        <taxon>Oomycota</taxon>
        <taxon>Peronosporomycetes</taxon>
        <taxon>Peronosporales</taxon>
        <taxon>Peronosporaceae</taxon>
        <taxon>Phytophthora</taxon>
    </lineage>
</organism>
<dbReference type="Proteomes" id="UP000198211">
    <property type="component" value="Unassembled WGS sequence"/>
</dbReference>
<dbReference type="EMBL" id="NBNE01015686">
    <property type="protein sequence ID" value="OWY93658.1"/>
    <property type="molecule type" value="Genomic_DNA"/>
</dbReference>
<dbReference type="Pfam" id="PF12697">
    <property type="entry name" value="Abhydrolase_6"/>
    <property type="match status" value="1"/>
</dbReference>
<dbReference type="SUPFAM" id="SSF53474">
    <property type="entry name" value="alpha/beta-Hydrolases"/>
    <property type="match status" value="1"/>
</dbReference>
<comment type="caution">
    <text evidence="2">The sequence shown here is derived from an EMBL/GenBank/DDBJ whole genome shotgun (WGS) entry which is preliminary data.</text>
</comment>
<accession>A0A225UL26</accession>
<dbReference type="Gene3D" id="3.40.50.1820">
    <property type="entry name" value="alpha/beta hydrolase"/>
    <property type="match status" value="1"/>
</dbReference>
<protein>
    <submittedName>
        <fullName evidence="2">Serine protease</fullName>
    </submittedName>
</protein>
<dbReference type="InterPro" id="IPR000073">
    <property type="entry name" value="AB_hydrolase_1"/>
</dbReference>
<dbReference type="GO" id="GO:0006508">
    <property type="term" value="P:proteolysis"/>
    <property type="evidence" value="ECO:0007669"/>
    <property type="project" value="UniProtKB-KW"/>
</dbReference>
<name>A0A225UL26_9STRA</name>
<sequence>MTKTITLLFAHGAGLCKEIWEPITSRLQESILLQDAAVKTEVVTFDFKYHGASRDESETPQVDLTDPLSPRVYHSSNDLTGWTTAEMLQRVHDLKKKNPDRKLIGIGHSMGACALWNSEIQQPGSFDGLILFEPVFGEIHDDSITDFLVSITLQRESSWSSRNEAENHLRNFKNFSAWDRDSLEAYMKGGLVEDKATGRTELACSPLIEAALYCHKLMFCTDELLSRVKCKVYFHYGERTKLFIPSIFEEMQDKWPHICTLGKPIPRSSHCMVMEKPDAATLKISKSLAQLEPCQAIQHL</sequence>
<keyword evidence="2" id="KW-0378">Hydrolase</keyword>
<reference evidence="3" key="1">
    <citation type="submission" date="2017-03" db="EMBL/GenBank/DDBJ databases">
        <title>Phytopthora megakarya and P. palmivora, two closely related causual agents of cacao black pod achieved similar genome size and gene model numbers by different mechanisms.</title>
        <authorList>
            <person name="Ali S."/>
            <person name="Shao J."/>
            <person name="Larry D.J."/>
            <person name="Kronmiller B."/>
            <person name="Shen D."/>
            <person name="Strem M.D."/>
            <person name="Melnick R.L."/>
            <person name="Guiltinan M.J."/>
            <person name="Tyler B.M."/>
            <person name="Meinhardt L.W."/>
            <person name="Bailey B.A."/>
        </authorList>
    </citation>
    <scope>NUCLEOTIDE SEQUENCE [LARGE SCALE GENOMIC DNA]</scope>
    <source>
        <strain evidence="3">zdho120</strain>
    </source>
</reference>
<dbReference type="STRING" id="4795.A0A225UL26"/>
<dbReference type="AlphaFoldDB" id="A0A225UL26"/>
<evidence type="ECO:0000259" key="1">
    <source>
        <dbReference type="Pfam" id="PF12697"/>
    </source>
</evidence>
<keyword evidence="3" id="KW-1185">Reference proteome</keyword>
<gene>
    <name evidence="2" type="ORF">PHMEG_00036867</name>
</gene>
<dbReference type="OrthoDB" id="94039at2759"/>
<dbReference type="GO" id="GO:0008233">
    <property type="term" value="F:peptidase activity"/>
    <property type="evidence" value="ECO:0007669"/>
    <property type="project" value="UniProtKB-KW"/>
</dbReference>
<keyword evidence="2" id="KW-0645">Protease</keyword>